<evidence type="ECO:0000256" key="3">
    <source>
        <dbReference type="ARBA" id="ARBA00022475"/>
    </source>
</evidence>
<evidence type="ECO:0000256" key="4">
    <source>
        <dbReference type="ARBA" id="ARBA00022606"/>
    </source>
</evidence>
<feature type="transmembrane region" description="Helical" evidence="11">
    <location>
        <begin position="60"/>
        <end position="82"/>
    </location>
</feature>
<protein>
    <submittedName>
        <fullName evidence="14">Olfactory receptor 2D2-like</fullName>
    </submittedName>
</protein>
<dbReference type="PANTHER" id="PTHR26453">
    <property type="entry name" value="OLFACTORY RECEPTOR"/>
    <property type="match status" value="1"/>
</dbReference>
<feature type="transmembrane region" description="Helical" evidence="11">
    <location>
        <begin position="132"/>
        <end position="154"/>
    </location>
</feature>
<keyword evidence="5 11" id="KW-0812">Transmembrane</keyword>
<keyword evidence="8" id="KW-0675">Receptor</keyword>
<evidence type="ECO:0000313" key="14">
    <source>
        <dbReference type="RefSeq" id="XP_070642817.1"/>
    </source>
</evidence>
<dbReference type="GeneID" id="139182266"/>
<keyword evidence="3" id="KW-1003">Cell membrane</keyword>
<dbReference type="PROSITE" id="PS50262">
    <property type="entry name" value="G_PROTEIN_RECEP_F1_2"/>
    <property type="match status" value="1"/>
</dbReference>
<feature type="transmembrane region" description="Helical" evidence="11">
    <location>
        <begin position="275"/>
        <end position="292"/>
    </location>
</feature>
<keyword evidence="7 11" id="KW-1133">Transmembrane helix</keyword>
<dbReference type="InterPro" id="IPR017452">
    <property type="entry name" value="GPCR_Rhodpsn_7TM"/>
</dbReference>
<keyword evidence="4" id="KW-0716">Sensory transduction</keyword>
<keyword evidence="8" id="KW-0297">G-protein coupled receptor</keyword>
<evidence type="ECO:0000256" key="10">
    <source>
        <dbReference type="ARBA" id="ARBA00023224"/>
    </source>
</evidence>
<feature type="transmembrane region" description="Helical" evidence="11">
    <location>
        <begin position="102"/>
        <end position="120"/>
    </location>
</feature>
<keyword evidence="6" id="KW-0552">Olfaction</keyword>
<comment type="subcellular location">
    <subcellularLocation>
        <location evidence="2">Cell membrane</location>
        <topology evidence="2">Multi-pass membrane protein</topology>
    </subcellularLocation>
</comment>
<keyword evidence="9 11" id="KW-0472">Membrane</keyword>
<dbReference type="SUPFAM" id="SSF81321">
    <property type="entry name" value="Family A G protein-coupled receptor-like"/>
    <property type="match status" value="1"/>
</dbReference>
<proteinExistence type="predicted"/>
<dbReference type="InterPro" id="IPR000276">
    <property type="entry name" value="GPCR_Rhodpsn"/>
</dbReference>
<dbReference type="InterPro" id="IPR000725">
    <property type="entry name" value="Olfact_rcpt"/>
</dbReference>
<feature type="transmembrane region" description="Helical" evidence="11">
    <location>
        <begin position="26"/>
        <end position="48"/>
    </location>
</feature>
<dbReference type="Gene3D" id="1.20.1070.10">
    <property type="entry name" value="Rhodopsin 7-helix transmembrane proteins"/>
    <property type="match status" value="1"/>
</dbReference>
<evidence type="ECO:0000256" key="2">
    <source>
        <dbReference type="ARBA" id="ARBA00004651"/>
    </source>
</evidence>
<dbReference type="RefSeq" id="XP_070642817.1">
    <property type="nucleotide sequence ID" value="XM_070786716.1"/>
</dbReference>
<dbReference type="PRINTS" id="PR00237">
    <property type="entry name" value="GPCRRHODOPSN"/>
</dbReference>
<comment type="function">
    <text evidence="1">Putative odorant or sperm cell receptor.</text>
</comment>
<evidence type="ECO:0000256" key="9">
    <source>
        <dbReference type="ARBA" id="ARBA00023136"/>
    </source>
</evidence>
<sequence length="312" mass="35117">MQELNQSTVTEFILMGFASNPRTNPLLFTFFLVFYLLILVSNSLLITLIHQDTRLHTPMYFFISVLSMLDMCYTTTTVPQMLVHILSKKRAISFARCVAQMYIFLLFGIIEYCLFSIMSVDRYVAICHPLRYKVIMSPWVCLLMVGICAAYGVLDGLSYTFFAMCLPYCGPNETDHYFCEVPAVLKLACADISLNDLVNIITGFSVIVVPLSLIVLVYVNIFATIMKIRSAQGRIKAFSTCTSHITVVTMFAIPCIIMYMSPGSDSLSNNGKKMALFYNVATAFLNPVIYSLRNKDVNRAFLKLVGRGRAPE</sequence>
<dbReference type="Pfam" id="PF13853">
    <property type="entry name" value="7tm_4"/>
    <property type="match status" value="1"/>
</dbReference>
<evidence type="ECO:0000259" key="12">
    <source>
        <dbReference type="PROSITE" id="PS50262"/>
    </source>
</evidence>
<name>A0ABM4S4T3_BOSIN</name>
<evidence type="ECO:0000256" key="6">
    <source>
        <dbReference type="ARBA" id="ARBA00022725"/>
    </source>
</evidence>
<evidence type="ECO:0000256" key="5">
    <source>
        <dbReference type="ARBA" id="ARBA00022692"/>
    </source>
</evidence>
<evidence type="ECO:0000256" key="1">
    <source>
        <dbReference type="ARBA" id="ARBA00003929"/>
    </source>
</evidence>
<feature type="domain" description="G-protein coupled receptors family 1 profile" evidence="12">
    <location>
        <begin position="41"/>
        <end position="290"/>
    </location>
</feature>
<feature type="transmembrane region" description="Helical" evidence="11">
    <location>
        <begin position="200"/>
        <end position="225"/>
    </location>
</feature>
<accession>A0ABM4S4T3</accession>
<evidence type="ECO:0000256" key="8">
    <source>
        <dbReference type="ARBA" id="ARBA00023040"/>
    </source>
</evidence>
<organism evidence="13 14">
    <name type="scientific">Bos indicus</name>
    <name type="common">Zebu</name>
    <dbReference type="NCBI Taxonomy" id="9915"/>
    <lineage>
        <taxon>Eukaryota</taxon>
        <taxon>Metazoa</taxon>
        <taxon>Chordata</taxon>
        <taxon>Craniata</taxon>
        <taxon>Vertebrata</taxon>
        <taxon>Euteleostomi</taxon>
        <taxon>Mammalia</taxon>
        <taxon>Eutheria</taxon>
        <taxon>Laurasiatheria</taxon>
        <taxon>Artiodactyla</taxon>
        <taxon>Ruminantia</taxon>
        <taxon>Pecora</taxon>
        <taxon>Bovidae</taxon>
        <taxon>Bovinae</taxon>
        <taxon>Bos</taxon>
    </lineage>
</organism>
<reference evidence="14" key="1">
    <citation type="submission" date="2025-08" db="UniProtKB">
        <authorList>
            <consortium name="RefSeq"/>
        </authorList>
    </citation>
    <scope>IDENTIFICATION</scope>
    <source>
        <tissue evidence="14">Blood</tissue>
    </source>
</reference>
<keyword evidence="13" id="KW-1185">Reference proteome</keyword>
<gene>
    <name evidence="14" type="primary">LOC139182266</name>
</gene>
<dbReference type="PRINTS" id="PR00245">
    <property type="entry name" value="OLFACTORYR"/>
</dbReference>
<feature type="transmembrane region" description="Helical" evidence="11">
    <location>
        <begin position="237"/>
        <end position="260"/>
    </location>
</feature>
<evidence type="ECO:0000256" key="7">
    <source>
        <dbReference type="ARBA" id="ARBA00022989"/>
    </source>
</evidence>
<dbReference type="Proteomes" id="UP001652663">
    <property type="component" value="Chromosome 3"/>
</dbReference>
<evidence type="ECO:0000313" key="13">
    <source>
        <dbReference type="Proteomes" id="UP001652663"/>
    </source>
</evidence>
<evidence type="ECO:0000256" key="11">
    <source>
        <dbReference type="SAM" id="Phobius"/>
    </source>
</evidence>
<keyword evidence="10" id="KW-0807">Transducer</keyword>